<evidence type="ECO:0000256" key="1">
    <source>
        <dbReference type="SAM" id="MobiDB-lite"/>
    </source>
</evidence>
<sequence length="103" mass="11411">MPAEVSTGLISVPKTPQVSETMVEVPRPQQAFILKGEDRGLEEERRDPMDQSQKPEELRVAACSSLSIICMKSKDDLVLFAAKPALAESHPRDMAIVFGYVHM</sequence>
<accession>A0AAV7LQ15</accession>
<dbReference type="Proteomes" id="UP001066276">
    <property type="component" value="Chromosome 11"/>
</dbReference>
<protein>
    <submittedName>
        <fullName evidence="2">Uncharacterized protein</fullName>
    </submittedName>
</protein>
<name>A0AAV7LQ15_PLEWA</name>
<organism evidence="2 3">
    <name type="scientific">Pleurodeles waltl</name>
    <name type="common">Iberian ribbed newt</name>
    <dbReference type="NCBI Taxonomy" id="8319"/>
    <lineage>
        <taxon>Eukaryota</taxon>
        <taxon>Metazoa</taxon>
        <taxon>Chordata</taxon>
        <taxon>Craniata</taxon>
        <taxon>Vertebrata</taxon>
        <taxon>Euteleostomi</taxon>
        <taxon>Amphibia</taxon>
        <taxon>Batrachia</taxon>
        <taxon>Caudata</taxon>
        <taxon>Salamandroidea</taxon>
        <taxon>Salamandridae</taxon>
        <taxon>Pleurodelinae</taxon>
        <taxon>Pleurodeles</taxon>
    </lineage>
</organism>
<evidence type="ECO:0000313" key="3">
    <source>
        <dbReference type="Proteomes" id="UP001066276"/>
    </source>
</evidence>
<feature type="region of interest" description="Disordered" evidence="1">
    <location>
        <begin position="37"/>
        <end position="57"/>
    </location>
</feature>
<reference evidence="2" key="1">
    <citation type="journal article" date="2022" name="bioRxiv">
        <title>Sequencing and chromosome-scale assembly of the giantPleurodeles waltlgenome.</title>
        <authorList>
            <person name="Brown T."/>
            <person name="Elewa A."/>
            <person name="Iarovenko S."/>
            <person name="Subramanian E."/>
            <person name="Araus A.J."/>
            <person name="Petzold A."/>
            <person name="Susuki M."/>
            <person name="Suzuki K.-i.T."/>
            <person name="Hayashi T."/>
            <person name="Toyoda A."/>
            <person name="Oliveira C."/>
            <person name="Osipova E."/>
            <person name="Leigh N.D."/>
            <person name="Simon A."/>
            <person name="Yun M.H."/>
        </authorList>
    </citation>
    <scope>NUCLEOTIDE SEQUENCE</scope>
    <source>
        <strain evidence="2">20211129_DDA</strain>
        <tissue evidence="2">Liver</tissue>
    </source>
</reference>
<keyword evidence="3" id="KW-1185">Reference proteome</keyword>
<evidence type="ECO:0000313" key="2">
    <source>
        <dbReference type="EMBL" id="KAJ1092665.1"/>
    </source>
</evidence>
<dbReference type="EMBL" id="JANPWB010000015">
    <property type="protein sequence ID" value="KAJ1092665.1"/>
    <property type="molecule type" value="Genomic_DNA"/>
</dbReference>
<proteinExistence type="predicted"/>
<gene>
    <name evidence="2" type="ORF">NDU88_005775</name>
</gene>
<dbReference type="AlphaFoldDB" id="A0AAV7LQ15"/>
<comment type="caution">
    <text evidence="2">The sequence shown here is derived from an EMBL/GenBank/DDBJ whole genome shotgun (WGS) entry which is preliminary data.</text>
</comment>